<dbReference type="Gene3D" id="1.25.40.10">
    <property type="entry name" value="Tetratricopeptide repeat domain"/>
    <property type="match status" value="1"/>
</dbReference>
<evidence type="ECO:0000256" key="1">
    <source>
        <dbReference type="SAM" id="MobiDB-lite"/>
    </source>
</evidence>
<reference evidence="2 3" key="1">
    <citation type="submission" date="2018-05" db="EMBL/GenBank/DDBJ databases">
        <title>Genomic Encyclopedia of Type Strains, Phase IV (KMG-IV): sequencing the most valuable type-strain genomes for metagenomic binning, comparative biology and taxonomic classification.</title>
        <authorList>
            <person name="Goeker M."/>
        </authorList>
    </citation>
    <scope>NUCLEOTIDE SEQUENCE [LARGE SCALE GENOMIC DNA]</scope>
    <source>
        <strain evidence="2 3">DSM 16097</strain>
    </source>
</reference>
<accession>A0A316GFD3</accession>
<dbReference type="Proteomes" id="UP000245708">
    <property type="component" value="Unassembled WGS sequence"/>
</dbReference>
<keyword evidence="3" id="KW-1185">Reference proteome</keyword>
<dbReference type="AlphaFoldDB" id="A0A316GFD3"/>
<dbReference type="InterPro" id="IPR011990">
    <property type="entry name" value="TPR-like_helical_dom_sf"/>
</dbReference>
<protein>
    <submittedName>
        <fullName evidence="2">Tetratricopeptide repeat protein</fullName>
    </submittedName>
</protein>
<dbReference type="SUPFAM" id="SSF48452">
    <property type="entry name" value="TPR-like"/>
    <property type="match status" value="1"/>
</dbReference>
<feature type="region of interest" description="Disordered" evidence="1">
    <location>
        <begin position="163"/>
        <end position="183"/>
    </location>
</feature>
<comment type="caution">
    <text evidence="2">The sequence shown here is derived from an EMBL/GenBank/DDBJ whole genome shotgun (WGS) entry which is preliminary data.</text>
</comment>
<dbReference type="Pfam" id="PF14559">
    <property type="entry name" value="TPR_19"/>
    <property type="match status" value="1"/>
</dbReference>
<dbReference type="EMBL" id="QGGW01000010">
    <property type="protein sequence ID" value="PWK58090.1"/>
    <property type="molecule type" value="Genomic_DNA"/>
</dbReference>
<evidence type="ECO:0000313" key="2">
    <source>
        <dbReference type="EMBL" id="PWK58090.1"/>
    </source>
</evidence>
<sequence length="183" mass="19018">MARHFAPEDHQDIAAGPVDLLSDTSDTRPDAGLLLARAQLLRGDLAAALTASRHLSQMLPGRPDPVELLVDVALEHGRVQLARCVVAQAEPTAPAAQTALLKARIALSQGDFPAAKAILVTAVEAAPDVAALRALLAEVMVAAGTAADARAVLTHLGQPPVCPPLDIPSEAGEPERRPEKRIG</sequence>
<evidence type="ECO:0000313" key="3">
    <source>
        <dbReference type="Proteomes" id="UP000245708"/>
    </source>
</evidence>
<organism evidence="2 3">
    <name type="scientific">Roseicyclus mahoneyensis</name>
    <dbReference type="NCBI Taxonomy" id="164332"/>
    <lineage>
        <taxon>Bacteria</taxon>
        <taxon>Pseudomonadati</taxon>
        <taxon>Pseudomonadota</taxon>
        <taxon>Alphaproteobacteria</taxon>
        <taxon>Rhodobacterales</taxon>
        <taxon>Roseobacteraceae</taxon>
        <taxon>Roseicyclus</taxon>
    </lineage>
</organism>
<feature type="compositionally biased region" description="Basic and acidic residues" evidence="1">
    <location>
        <begin position="173"/>
        <end position="183"/>
    </location>
</feature>
<name>A0A316GFD3_9RHOB</name>
<proteinExistence type="predicted"/>
<dbReference type="RefSeq" id="WP_170119120.1">
    <property type="nucleotide sequence ID" value="NZ_QGGW01000010.1"/>
</dbReference>
<gene>
    <name evidence="2" type="ORF">C7455_11031</name>
</gene>